<dbReference type="SUPFAM" id="SSF143422">
    <property type="entry name" value="Transposase IS200-like"/>
    <property type="match status" value="1"/>
</dbReference>
<dbReference type="InterPro" id="IPR036515">
    <property type="entry name" value="Transposase_17_sf"/>
</dbReference>
<organism evidence="2 3">
    <name type="scientific">Polaribacter butkevichii</name>
    <dbReference type="NCBI Taxonomy" id="218490"/>
    <lineage>
        <taxon>Bacteria</taxon>
        <taxon>Pseudomonadati</taxon>
        <taxon>Bacteroidota</taxon>
        <taxon>Flavobacteriia</taxon>
        <taxon>Flavobacteriales</taxon>
        <taxon>Flavobacteriaceae</taxon>
    </lineage>
</organism>
<protein>
    <recommendedName>
        <fullName evidence="1">Transposase IS200-like domain-containing protein</fullName>
    </recommendedName>
</protein>
<dbReference type="GO" id="GO:0006313">
    <property type="term" value="P:DNA transposition"/>
    <property type="evidence" value="ECO:0007669"/>
    <property type="project" value="InterPro"/>
</dbReference>
<dbReference type="Proteomes" id="UP000247345">
    <property type="component" value="Unassembled WGS sequence"/>
</dbReference>
<comment type="caution">
    <text evidence="2">The sequence shown here is derived from an EMBL/GenBank/DDBJ whole genome shotgun (WGS) entry which is preliminary data.</text>
</comment>
<accession>A0A2P6C7M2</accession>
<dbReference type="PANTHER" id="PTHR34322">
    <property type="entry name" value="TRANSPOSASE, Y1_TNP DOMAIN-CONTAINING"/>
    <property type="match status" value="1"/>
</dbReference>
<reference evidence="2 3" key="1">
    <citation type="submission" date="2016-12" db="EMBL/GenBank/DDBJ databases">
        <title>Trade-off between light-utilization and light-protection in marine flavobacteria.</title>
        <authorList>
            <person name="Kumagai Y."/>
            <person name="Yoshizawa S."/>
            <person name="Kogure K."/>
            <person name="Iwasaki W."/>
        </authorList>
    </citation>
    <scope>NUCLEOTIDE SEQUENCE [LARGE SCALE GENOMIC DNA]</scope>
    <source>
        <strain evidence="2 3">KCTC 12100</strain>
    </source>
</reference>
<name>A0A2P6C7M2_9FLAO</name>
<feature type="domain" description="Transposase IS200-like" evidence="1">
    <location>
        <begin position="8"/>
        <end position="137"/>
    </location>
</feature>
<proteinExistence type="predicted"/>
<dbReference type="RefSeq" id="WP_211296740.1">
    <property type="nucleotide sequence ID" value="NZ_CP150661.1"/>
</dbReference>
<dbReference type="PANTHER" id="PTHR34322:SF2">
    <property type="entry name" value="TRANSPOSASE IS200-LIKE DOMAIN-CONTAINING PROTEIN"/>
    <property type="match status" value="1"/>
</dbReference>
<evidence type="ECO:0000259" key="1">
    <source>
        <dbReference type="SMART" id="SM01321"/>
    </source>
</evidence>
<dbReference type="SMART" id="SM01321">
    <property type="entry name" value="Y1_Tnp"/>
    <property type="match status" value="1"/>
</dbReference>
<sequence length="186" mass="22556">MRELETIKLDYFYHIYNRGINGEDLFYSDENYRYFLKLYKKYIFPVAETFAWCLLKNHFHLLVKIRTESEICAYFSIDTEKAAKKPSQQFSHFFNAYVQAINKQNKRHGSLLEKPFRRIELKDETYLKNLILYIHNNPIQHDFVKKLTDYPWSSYFSIISDKNSAIEKDKVIYQFDTKENFIDSHQ</sequence>
<keyword evidence="3" id="KW-1185">Reference proteome</keyword>
<gene>
    <name evidence="2" type="ORF">BTO14_12835</name>
</gene>
<dbReference type="Gene3D" id="3.30.70.1290">
    <property type="entry name" value="Transposase IS200-like"/>
    <property type="match status" value="1"/>
</dbReference>
<dbReference type="AlphaFoldDB" id="A0A2P6C7M2"/>
<dbReference type="GO" id="GO:0003677">
    <property type="term" value="F:DNA binding"/>
    <property type="evidence" value="ECO:0007669"/>
    <property type="project" value="InterPro"/>
</dbReference>
<dbReference type="GO" id="GO:0004803">
    <property type="term" value="F:transposase activity"/>
    <property type="evidence" value="ECO:0007669"/>
    <property type="project" value="InterPro"/>
</dbReference>
<evidence type="ECO:0000313" key="2">
    <source>
        <dbReference type="EMBL" id="PQJ68923.1"/>
    </source>
</evidence>
<dbReference type="EMBL" id="MSCK01000002">
    <property type="protein sequence ID" value="PQJ68923.1"/>
    <property type="molecule type" value="Genomic_DNA"/>
</dbReference>
<evidence type="ECO:0000313" key="3">
    <source>
        <dbReference type="Proteomes" id="UP000247345"/>
    </source>
</evidence>
<dbReference type="InterPro" id="IPR002686">
    <property type="entry name" value="Transposase_17"/>
</dbReference>